<evidence type="ECO:0000256" key="1">
    <source>
        <dbReference type="ARBA" id="ARBA00023229"/>
    </source>
</evidence>
<feature type="domain" description="Thiolase N-terminal" evidence="3">
    <location>
        <begin position="19"/>
        <end position="234"/>
    </location>
</feature>
<dbReference type="PIRSF" id="PIRSF000429">
    <property type="entry name" value="Ac-CoA_Ac_transf"/>
    <property type="match status" value="1"/>
</dbReference>
<dbReference type="GO" id="GO:0008299">
    <property type="term" value="P:isoprenoid biosynthetic process"/>
    <property type="evidence" value="ECO:0007669"/>
    <property type="project" value="UniProtKB-KW"/>
</dbReference>
<feature type="domain" description="Thiolase C-terminal" evidence="4">
    <location>
        <begin position="252"/>
        <end position="397"/>
    </location>
</feature>
<gene>
    <name evidence="5" type="ORF">K933_04361</name>
</gene>
<dbReference type="AlphaFoldDB" id="V4HEU5"/>
<dbReference type="InterPro" id="IPR016039">
    <property type="entry name" value="Thiolase-like"/>
</dbReference>
<evidence type="ECO:0000313" key="5">
    <source>
        <dbReference type="EMBL" id="ESP89220.1"/>
    </source>
</evidence>
<evidence type="ECO:0000313" key="6">
    <source>
        <dbReference type="Proteomes" id="UP000017840"/>
    </source>
</evidence>
<comment type="caution">
    <text evidence="5">The sequence shown here is derived from an EMBL/GenBank/DDBJ whole genome shotgun (WGS) entry which is preliminary data.</text>
</comment>
<dbReference type="Pfam" id="PF22691">
    <property type="entry name" value="Thiolase_C_1"/>
    <property type="match status" value="1"/>
</dbReference>
<keyword evidence="6" id="KW-1185">Reference proteome</keyword>
<accession>V4HEU5</accession>
<organism evidence="5 6">
    <name type="scientific">Candidatus Halobonum tyrrellensis G22</name>
    <dbReference type="NCBI Taxonomy" id="1324957"/>
    <lineage>
        <taxon>Archaea</taxon>
        <taxon>Methanobacteriati</taxon>
        <taxon>Methanobacteriota</taxon>
        <taxon>Stenosarchaea group</taxon>
        <taxon>Halobacteria</taxon>
        <taxon>Halobacteriales</taxon>
        <taxon>Haloferacaceae</taxon>
        <taxon>Candidatus Halobonum</taxon>
    </lineage>
</organism>
<sequence length="400" mass="40725">MAARVLLPHMSRASGVRVAGVGLTPFGAHAGRTGRDLFAEAALAALDDAGVAAGDVEGLDYGNFMGALAERQGHQAPLVAEAAGLRCPATRYEEACASAGVAVRAAVQTIRAGEADVLVAGGMERMTNLPTPEVTEALAVAADELFEVRAGVTFPGAYALMARAYFEAYGGSREDLAHVAVKNHANALDNEYAQYQREITVEQALDSPTVASPLSLYDACPITDGASAVVLVSEAYADDNDLDAPVAVTGTGQGADRMALQDRAQLARTPAADRAAEAAYADAGVGPADVGVAEVHDCFTVAEVFALESLGLYEPGEAVGAARRGETTRDGAVPVNLSGGLKAKGHPVGATGGSQIAELTRLLRGDHPNSDAASDATVGVTHNAGGTVASAVVHVLEVVE</sequence>
<dbReference type="Proteomes" id="UP000017840">
    <property type="component" value="Unassembled WGS sequence"/>
</dbReference>
<dbReference type="SUPFAM" id="SSF53901">
    <property type="entry name" value="Thiolase-like"/>
    <property type="match status" value="2"/>
</dbReference>
<dbReference type="CDD" id="cd00829">
    <property type="entry name" value="SCP-x_thiolase"/>
    <property type="match status" value="1"/>
</dbReference>
<feature type="coiled-coil region" evidence="2">
    <location>
        <begin position="178"/>
        <end position="205"/>
    </location>
</feature>
<dbReference type="Gene3D" id="3.40.47.10">
    <property type="match status" value="1"/>
</dbReference>
<keyword evidence="1" id="KW-0414">Isoprene biosynthesis</keyword>
<evidence type="ECO:0000259" key="4">
    <source>
        <dbReference type="Pfam" id="PF22691"/>
    </source>
</evidence>
<dbReference type="InterPro" id="IPR055140">
    <property type="entry name" value="Thiolase_C_2"/>
</dbReference>
<dbReference type="PANTHER" id="PTHR42870:SF6">
    <property type="entry name" value="ACETYL-COA C-ACYLTRANSFERASE"/>
    <property type="match status" value="1"/>
</dbReference>
<keyword evidence="2" id="KW-0175">Coiled coil</keyword>
<evidence type="ECO:0000259" key="3">
    <source>
        <dbReference type="Pfam" id="PF00108"/>
    </source>
</evidence>
<name>V4HEU5_9EURY</name>
<dbReference type="Pfam" id="PF00108">
    <property type="entry name" value="Thiolase_N"/>
    <property type="match status" value="1"/>
</dbReference>
<evidence type="ECO:0000256" key="2">
    <source>
        <dbReference type="SAM" id="Coils"/>
    </source>
</evidence>
<reference evidence="5 6" key="1">
    <citation type="journal article" date="2013" name="Genome Announc.">
        <title>Draft Genome Sequence of 'Candidatus Halobonum tyrrellensis' Strain G22, Isolated from the Hypersaline Waters of Lake Tyrrell, Australia.</title>
        <authorList>
            <person name="Ugalde J.A."/>
            <person name="Narasingarao P."/>
            <person name="Kuo S."/>
            <person name="Podell S."/>
            <person name="Allen E.E."/>
        </authorList>
    </citation>
    <scope>NUCLEOTIDE SEQUENCE [LARGE SCALE GENOMIC DNA]</scope>
    <source>
        <strain evidence="5 6">G22</strain>
    </source>
</reference>
<dbReference type="PANTHER" id="PTHR42870">
    <property type="entry name" value="ACETYL-COA C-ACETYLTRANSFERASE"/>
    <property type="match status" value="1"/>
</dbReference>
<dbReference type="GO" id="GO:0016747">
    <property type="term" value="F:acyltransferase activity, transferring groups other than amino-acyl groups"/>
    <property type="evidence" value="ECO:0007669"/>
    <property type="project" value="InterPro"/>
</dbReference>
<dbReference type="eggNOG" id="arCOG01278">
    <property type="taxonomic scope" value="Archaea"/>
</dbReference>
<protein>
    <submittedName>
        <fullName evidence="5">Thiolase</fullName>
    </submittedName>
</protein>
<proteinExistence type="predicted"/>
<dbReference type="InterPro" id="IPR002155">
    <property type="entry name" value="Thiolase"/>
</dbReference>
<dbReference type="PATRIC" id="fig|1324957.4.peg.884"/>
<dbReference type="STRING" id="1324957.K933_04361"/>
<dbReference type="InterPro" id="IPR020616">
    <property type="entry name" value="Thiolase_N"/>
</dbReference>
<dbReference type="EMBL" id="ASGZ01000013">
    <property type="protein sequence ID" value="ESP89220.1"/>
    <property type="molecule type" value="Genomic_DNA"/>
</dbReference>